<dbReference type="AlphaFoldDB" id="A0A0B2WPF7"/>
<evidence type="ECO:0000313" key="3">
    <source>
        <dbReference type="Proteomes" id="UP000030816"/>
    </source>
</evidence>
<comment type="caution">
    <text evidence="2">The sequence shown here is derived from an EMBL/GenBank/DDBJ whole genome shotgun (WGS) entry which is preliminary data.</text>
</comment>
<evidence type="ECO:0000313" key="2">
    <source>
        <dbReference type="EMBL" id="KHN95898.1"/>
    </source>
</evidence>
<dbReference type="HOGENOM" id="CLU_655585_0_0_1"/>
<organism evidence="2 3">
    <name type="scientific">Metarhizium album (strain ARSEF 1941)</name>
    <dbReference type="NCBI Taxonomy" id="1081103"/>
    <lineage>
        <taxon>Eukaryota</taxon>
        <taxon>Fungi</taxon>
        <taxon>Dikarya</taxon>
        <taxon>Ascomycota</taxon>
        <taxon>Pezizomycotina</taxon>
        <taxon>Sordariomycetes</taxon>
        <taxon>Hypocreomycetidae</taxon>
        <taxon>Hypocreales</taxon>
        <taxon>Clavicipitaceae</taxon>
        <taxon>Metarhizium</taxon>
    </lineage>
</organism>
<dbReference type="GeneID" id="63740715"/>
<gene>
    <name evidence="2" type="ORF">MAM_06260</name>
</gene>
<dbReference type="Proteomes" id="UP000030816">
    <property type="component" value="Unassembled WGS sequence"/>
</dbReference>
<dbReference type="PANTHER" id="PTHR36847">
    <property type="entry name" value="AMIDOLIGASE ENZYME"/>
    <property type="match status" value="1"/>
</dbReference>
<reference evidence="2 3" key="1">
    <citation type="journal article" date="2014" name="Proc. Natl. Acad. Sci. U.S.A.">
        <title>Trajectory and genomic determinants of fungal-pathogen speciation and host adaptation.</title>
        <authorList>
            <person name="Hu X."/>
            <person name="Xiao G."/>
            <person name="Zheng P."/>
            <person name="Shang Y."/>
            <person name="Su Y."/>
            <person name="Zhang X."/>
            <person name="Liu X."/>
            <person name="Zhan S."/>
            <person name="St Leger R.J."/>
            <person name="Wang C."/>
        </authorList>
    </citation>
    <scope>NUCLEOTIDE SEQUENCE [LARGE SCALE GENOMIC DNA]</scope>
    <source>
        <strain evidence="2 3">ARSEF 1941</strain>
    </source>
</reference>
<protein>
    <recommendedName>
        <fullName evidence="4">Amidoligase enzyme</fullName>
    </recommendedName>
</protein>
<feature type="region of interest" description="Disordered" evidence="1">
    <location>
        <begin position="23"/>
        <end position="42"/>
    </location>
</feature>
<dbReference type="EMBL" id="AZHE01000019">
    <property type="protein sequence ID" value="KHN95898.1"/>
    <property type="molecule type" value="Genomic_DNA"/>
</dbReference>
<name>A0A0B2WPF7_METAS</name>
<evidence type="ECO:0000256" key="1">
    <source>
        <dbReference type="SAM" id="MobiDB-lite"/>
    </source>
</evidence>
<feature type="compositionally biased region" description="Basic and acidic residues" evidence="1">
    <location>
        <begin position="32"/>
        <end position="42"/>
    </location>
</feature>
<dbReference type="InterPro" id="IPR022025">
    <property type="entry name" value="Amidoligase_2"/>
</dbReference>
<dbReference type="Pfam" id="PF12224">
    <property type="entry name" value="Amidoligase_2"/>
    <property type="match status" value="1"/>
</dbReference>
<dbReference type="OrthoDB" id="4940520at2759"/>
<sequence>MSGEGFAKHVGIETEFLIAQRPHASIRQPRLSGDDRWPDSQTHKENYTEYNASLDTLMVCQAVANCGLPVACDINHTEPQDPLTTVHEGELVGETKENGTAVTHMVNLEDRDHPFCNTDPPCVLRVWNRKSAYESFPDPGIRFQHWFVGSEVIVGGNNDRPPTDHTWFGMEISSPVISDQEEIDNGLPALKKVFEALRNNILIRLIPECGMHIHASPPSASVSLPLLKRVVAVVRILEEPLIMGLCHPARRLSSCVRAIGRESMLATKSRVEEKWTTSSAESFIQALDGFRSKLENRLPDEPKVFRFLVLLYAASTITDLQRDLRYKSVGFQIASTSRCGIAVSGIGTVEFRYPQSTFDTEWATFWVKFVQKIFQICDQRDEPFSESFQRLYEMGTRQQALDWESWLAELDLSQYREVCHRYICGGESRSTPKILPKVGGK</sequence>
<dbReference type="RefSeq" id="XP_040676964.1">
    <property type="nucleotide sequence ID" value="XM_040825058.1"/>
</dbReference>
<keyword evidence="3" id="KW-1185">Reference proteome</keyword>
<accession>A0A0B2WPF7</accession>
<dbReference type="PANTHER" id="PTHR36847:SF1">
    <property type="entry name" value="AMIDOLIGASE ENZYME"/>
    <property type="match status" value="1"/>
</dbReference>
<evidence type="ECO:0008006" key="4">
    <source>
        <dbReference type="Google" id="ProtNLM"/>
    </source>
</evidence>
<proteinExistence type="predicted"/>